<feature type="active site" evidence="7 9">
    <location>
        <position position="126"/>
    </location>
</feature>
<dbReference type="PROSITE" id="PS00382">
    <property type="entry name" value="CLP_PROTEASE_HIS"/>
    <property type="match status" value="1"/>
</dbReference>
<geneLocation type="chloroplast" evidence="13"/>
<keyword evidence="13" id="KW-0150">Chloroplast</keyword>
<evidence type="ECO:0000256" key="8">
    <source>
        <dbReference type="PROSITE-ProRule" id="PRU10085"/>
    </source>
</evidence>
<evidence type="ECO:0000256" key="9">
    <source>
        <dbReference type="PROSITE-ProRule" id="PRU10086"/>
    </source>
</evidence>
<dbReference type="CDD" id="cd07017">
    <property type="entry name" value="S14_ClpP_2"/>
    <property type="match status" value="1"/>
</dbReference>
<dbReference type="GO" id="GO:0004176">
    <property type="term" value="F:ATP-dependent peptidase activity"/>
    <property type="evidence" value="ECO:0007669"/>
    <property type="project" value="InterPro"/>
</dbReference>
<dbReference type="PRINTS" id="PR00127">
    <property type="entry name" value="CLPPROTEASEP"/>
</dbReference>
<keyword evidence="5 7" id="KW-0720">Serine protease</keyword>
<evidence type="ECO:0000256" key="2">
    <source>
        <dbReference type="ARBA" id="ARBA00022640"/>
    </source>
</evidence>
<evidence type="ECO:0000256" key="1">
    <source>
        <dbReference type="ARBA" id="ARBA00007039"/>
    </source>
</evidence>
<organism evidence="13">
    <name type="scientific">Glandularia tenera</name>
    <dbReference type="NCBI Taxonomy" id="443373"/>
    <lineage>
        <taxon>Eukaryota</taxon>
        <taxon>Viridiplantae</taxon>
        <taxon>Streptophyta</taxon>
        <taxon>Embryophyta</taxon>
        <taxon>Tracheophyta</taxon>
        <taxon>Spermatophyta</taxon>
        <taxon>Magnoliopsida</taxon>
        <taxon>eudicotyledons</taxon>
        <taxon>Gunneridae</taxon>
        <taxon>Pentapetalae</taxon>
        <taxon>asterids</taxon>
        <taxon>lamiids</taxon>
        <taxon>Lamiales</taxon>
        <taxon>Verbenaceae</taxon>
        <taxon>Verbeneae</taxon>
        <taxon>Glandularia</taxon>
    </lineage>
</organism>
<evidence type="ECO:0000256" key="10">
    <source>
        <dbReference type="RuleBase" id="RU000549"/>
    </source>
</evidence>
<name>A0A898NU76_9LAMI</name>
<dbReference type="GO" id="GO:0004252">
    <property type="term" value="F:serine-type endopeptidase activity"/>
    <property type="evidence" value="ECO:0007669"/>
    <property type="project" value="UniProtKB-UniRule"/>
</dbReference>
<dbReference type="GeneID" id="67284601"/>
<dbReference type="GO" id="GO:0051117">
    <property type="term" value="F:ATPase binding"/>
    <property type="evidence" value="ECO:0007669"/>
    <property type="project" value="TreeGrafter"/>
</dbReference>
<comment type="subcellular location">
    <subcellularLocation>
        <location evidence="7">Plastid</location>
        <location evidence="7">Chloroplast stroma</location>
    </subcellularLocation>
</comment>
<dbReference type="InterPro" id="IPR018215">
    <property type="entry name" value="ClpP_Ser_AS"/>
</dbReference>
<dbReference type="RefSeq" id="YP_010174026.1">
    <property type="nucleotide sequence ID" value="NC_057678.1"/>
</dbReference>
<dbReference type="GO" id="GO:0009570">
    <property type="term" value="C:chloroplast stroma"/>
    <property type="evidence" value="ECO:0007669"/>
    <property type="project" value="UniProtKB-SubCell"/>
</dbReference>
<dbReference type="PANTHER" id="PTHR10381:SF15">
    <property type="entry name" value="CHLOROPLASTIC ATP-DEPENDENT CLP PROTEASE PROTEOLYTIC SUBUNIT 1"/>
    <property type="match status" value="1"/>
</dbReference>
<evidence type="ECO:0000256" key="7">
    <source>
        <dbReference type="HAMAP-Rule" id="MF_00444"/>
    </source>
</evidence>
<dbReference type="EMBL" id="MW538952">
    <property type="protein sequence ID" value="QSJ54692.1"/>
    <property type="molecule type" value="Genomic_DNA"/>
</dbReference>
<comment type="similarity">
    <text evidence="1 7 11">Belongs to the peptidase S14 family.</text>
</comment>
<feature type="region of interest" description="Disordered" evidence="12">
    <location>
        <begin position="206"/>
        <end position="239"/>
    </location>
</feature>
<keyword evidence="3 7" id="KW-0645">Protease</keyword>
<evidence type="ECO:0000256" key="4">
    <source>
        <dbReference type="ARBA" id="ARBA00022801"/>
    </source>
</evidence>
<dbReference type="Gene3D" id="3.90.226.10">
    <property type="entry name" value="2-enoyl-CoA Hydratase, Chain A, domain 1"/>
    <property type="match status" value="1"/>
</dbReference>
<evidence type="ECO:0000256" key="12">
    <source>
        <dbReference type="SAM" id="MobiDB-lite"/>
    </source>
</evidence>
<proteinExistence type="inferred from homology"/>
<dbReference type="GO" id="GO:0009368">
    <property type="term" value="C:endopeptidase Clp complex"/>
    <property type="evidence" value="ECO:0007669"/>
    <property type="project" value="TreeGrafter"/>
</dbReference>
<evidence type="ECO:0000256" key="5">
    <source>
        <dbReference type="ARBA" id="ARBA00022825"/>
    </source>
</evidence>
<evidence type="ECO:0000256" key="6">
    <source>
        <dbReference type="ARBA" id="ARBA00034021"/>
    </source>
</evidence>
<gene>
    <name evidence="7 13" type="primary">clpP</name>
</gene>
<dbReference type="Pfam" id="PF00574">
    <property type="entry name" value="CLP_protease"/>
    <property type="match status" value="1"/>
</dbReference>
<evidence type="ECO:0000256" key="3">
    <source>
        <dbReference type="ARBA" id="ARBA00022670"/>
    </source>
</evidence>
<dbReference type="GO" id="GO:0006515">
    <property type="term" value="P:protein quality control for misfolded or incompletely synthesized proteins"/>
    <property type="evidence" value="ECO:0007669"/>
    <property type="project" value="TreeGrafter"/>
</dbReference>
<dbReference type="SUPFAM" id="SSF52096">
    <property type="entry name" value="ClpP/crotonase"/>
    <property type="match status" value="1"/>
</dbReference>
<dbReference type="InterPro" id="IPR001907">
    <property type="entry name" value="ClpP"/>
</dbReference>
<dbReference type="PANTHER" id="PTHR10381">
    <property type="entry name" value="ATP-DEPENDENT CLP PROTEASE PROTEOLYTIC SUBUNIT"/>
    <property type="match status" value="1"/>
</dbReference>
<comment type="catalytic activity">
    <reaction evidence="6 7 9">
        <text>Hydrolysis of proteins to small peptides in the presence of ATP and magnesium. alpha-casein is the usual test substrate. In the absence of ATP, only oligopeptides shorter than five residues are hydrolyzed (such as succinyl-Leu-Tyr-|-NHMec, and Leu-Tyr-Leu-|-Tyr-Trp, in which cleavage of the -Tyr-|-Leu- and -Tyr-|-Trp bonds also occurs).</text>
        <dbReference type="EC" id="3.4.21.92"/>
    </reaction>
</comment>
<comment type="function">
    <text evidence="7">Cleaves peptides in various proteins in a process that requires ATP hydrolysis. Has a chymotrypsin-like activity. Plays a major role in the degradation of misfolded proteins.</text>
</comment>
<dbReference type="PROSITE" id="PS00381">
    <property type="entry name" value="CLP_PROTEASE_SER"/>
    <property type="match status" value="1"/>
</dbReference>
<keyword evidence="2 13" id="KW-0934">Plastid</keyword>
<dbReference type="EC" id="3.4.21.92" evidence="7 10"/>
<keyword evidence="4 7" id="KW-0378">Hydrolase</keyword>
<dbReference type="AlphaFoldDB" id="A0A898NU76"/>
<feature type="active site" evidence="8">
    <location>
        <position position="101"/>
    </location>
</feature>
<sequence length="239" mass="26785">MPLGLPKVPFLVPGDEEVTWVELYNVLYRCRVIVLGSEIDEESGNQAVGLLVFLSMDAPNINILFTINSPGGSVVHGLAIYDMMQWVKPEIMTVNLGLAASMGSLLLAGGELSKRSALPNSLTMVHQPASSFLRTFSVDAITEARIMLALRENVVRAYHTKTGQPIGLIYEDLERDSFMTATEAQAYGIVDDQGRPDLFKFPHFRVQDEDRRGEDEDRRGDDDIWHRRGKDEDMWGKDE</sequence>
<dbReference type="HAMAP" id="MF_00444">
    <property type="entry name" value="ClpP"/>
    <property type="match status" value="1"/>
</dbReference>
<evidence type="ECO:0000256" key="11">
    <source>
        <dbReference type="RuleBase" id="RU003567"/>
    </source>
</evidence>
<protein>
    <recommendedName>
        <fullName evidence="7 11">ATP-dependent Clp protease proteolytic subunit</fullName>
        <ecNumber evidence="7 10">3.4.21.92</ecNumber>
    </recommendedName>
    <alternativeName>
        <fullName evidence="7">Endopeptidase Clp</fullName>
    </alternativeName>
</protein>
<comment type="subunit">
    <text evidence="7">Component of the chloroplastic Clp protease core complex.</text>
</comment>
<accession>A0A898NU76</accession>
<feature type="active site" description="Nucleophile" evidence="7">
    <location>
        <position position="101"/>
    </location>
</feature>
<dbReference type="InterPro" id="IPR029045">
    <property type="entry name" value="ClpP/crotonase-like_dom_sf"/>
</dbReference>
<reference evidence="13" key="1">
    <citation type="submission" date="2021-01" db="EMBL/GenBank/DDBJ databases">
        <authorList>
            <person name="Huang Z."/>
        </authorList>
    </citation>
    <scope>NUCLEOTIDE SEQUENCE</scope>
</reference>
<evidence type="ECO:0000313" key="13">
    <source>
        <dbReference type="EMBL" id="QSJ54692.1"/>
    </source>
</evidence>
<dbReference type="InterPro" id="IPR023562">
    <property type="entry name" value="ClpP/TepA"/>
</dbReference>
<dbReference type="InterPro" id="IPR033135">
    <property type="entry name" value="ClpP_His_AS"/>
</dbReference>